<evidence type="ECO:0000256" key="5">
    <source>
        <dbReference type="ARBA" id="ARBA00022741"/>
    </source>
</evidence>
<reference evidence="13 14" key="1">
    <citation type="submission" date="2024-01" db="EMBL/GenBank/DDBJ databases">
        <title>The genome of the rayed Mediterranean limpet Patella caerulea (Linnaeus, 1758).</title>
        <authorList>
            <person name="Anh-Thu Weber A."/>
            <person name="Halstead-Nussloch G."/>
        </authorList>
    </citation>
    <scope>NUCLEOTIDE SEQUENCE [LARGE SCALE GENOMIC DNA]</scope>
    <source>
        <strain evidence="13">AATW-2023a</strain>
        <tissue evidence="13">Whole specimen</tissue>
    </source>
</reference>
<dbReference type="PROSITE" id="PS00108">
    <property type="entry name" value="PROTEIN_KINASE_ST"/>
    <property type="match status" value="1"/>
</dbReference>
<protein>
    <recommendedName>
        <fullName evidence="2">non-specific serine/threonine protein kinase</fullName>
        <ecNumber evidence="2">2.7.11.1</ecNumber>
    </recommendedName>
</protein>
<dbReference type="EC" id="2.7.11.1" evidence="2"/>
<dbReference type="FunFam" id="1.10.510.10:FF:000754">
    <property type="entry name" value="Interleukin-1 receptor-associated kinase"/>
    <property type="match status" value="1"/>
</dbReference>
<dbReference type="Gene3D" id="1.10.510.10">
    <property type="entry name" value="Transferase(Phosphotransferase) domain 1"/>
    <property type="match status" value="1"/>
</dbReference>
<accession>A0AAN8Q7Z4</accession>
<keyword evidence="14" id="KW-1185">Reference proteome</keyword>
<evidence type="ECO:0000256" key="6">
    <source>
        <dbReference type="ARBA" id="ARBA00022777"/>
    </source>
</evidence>
<dbReference type="InterPro" id="IPR011029">
    <property type="entry name" value="DEATH-like_dom_sf"/>
</dbReference>
<evidence type="ECO:0000313" key="14">
    <source>
        <dbReference type="Proteomes" id="UP001347796"/>
    </source>
</evidence>
<dbReference type="SUPFAM" id="SSF47986">
    <property type="entry name" value="DEATH domain"/>
    <property type="match status" value="1"/>
</dbReference>
<dbReference type="Proteomes" id="UP001347796">
    <property type="component" value="Unassembled WGS sequence"/>
</dbReference>
<dbReference type="SMART" id="SM00220">
    <property type="entry name" value="S_TKc"/>
    <property type="match status" value="1"/>
</dbReference>
<proteinExistence type="inferred from homology"/>
<sequence>MGKVKVVMTEESYIRSLPYSAFRELYKRLDPGKEWEKLAVFIPKRLDMTDEDFEPRYSYEAIIQYADIGNKPHSSATSALLADWGTQNAKIKHLIAALVKAELYAAADYLSVKILNKEPVPRQSDIEEVYPRPNDLNNLPTVDIDLPLPFRLTDDGQLLKPYQRHPSSQPEEHREDGYDEQDASTAVIDKVESAAGSIEAEHLSYGSSKISEGVMAECDMVEIQKIEQASESIESMLISSKVFIQNMKYGMLKMITNGFDETDLAENGRLIGKGGFGIVFLGKFKNGFQVAVKCLKDDDKTMDINKQFENELLCLSEYRHINLVHLLGFSNDGPCKCIVYQYISNGSLEDRIMCKDNTPPLPACVRVTIAKGTAEGIAFLNVRDMVHRDIKSANVLLDSDFVPKVADFATVRPAPQGTGLSAVQSTSLVIGTSAYLAPEALQADVSTKLDSYSFGVVLLELLTGLPAYNDEREEKDIKSYMDENCEDIFKMVDPRAGEWEEKAVITLYDVASRCVEHKKKKRPTVTDVLGDLRSLSDTLKSGD</sequence>
<dbReference type="Gene3D" id="1.10.533.10">
    <property type="entry name" value="Death Domain, Fas"/>
    <property type="match status" value="1"/>
</dbReference>
<dbReference type="AlphaFoldDB" id="A0AAN8Q7Z4"/>
<keyword evidence="7 10" id="KW-0067">ATP-binding</keyword>
<dbReference type="SUPFAM" id="SSF56112">
    <property type="entry name" value="Protein kinase-like (PK-like)"/>
    <property type="match status" value="1"/>
</dbReference>
<evidence type="ECO:0000256" key="7">
    <source>
        <dbReference type="ARBA" id="ARBA00022840"/>
    </source>
</evidence>
<dbReference type="GO" id="GO:0005886">
    <property type="term" value="C:plasma membrane"/>
    <property type="evidence" value="ECO:0007669"/>
    <property type="project" value="TreeGrafter"/>
</dbReference>
<evidence type="ECO:0000313" key="13">
    <source>
        <dbReference type="EMBL" id="KAK6195973.1"/>
    </source>
</evidence>
<evidence type="ECO:0000256" key="8">
    <source>
        <dbReference type="ARBA" id="ARBA00047899"/>
    </source>
</evidence>
<dbReference type="InterPro" id="IPR017441">
    <property type="entry name" value="Protein_kinase_ATP_BS"/>
</dbReference>
<keyword evidence="6" id="KW-0418">Kinase</keyword>
<name>A0AAN8Q7Z4_PATCE</name>
<evidence type="ECO:0000256" key="11">
    <source>
        <dbReference type="SAM" id="MobiDB-lite"/>
    </source>
</evidence>
<dbReference type="PANTHER" id="PTHR27001:SF931">
    <property type="entry name" value="OS11G0664100 PROTEIN"/>
    <property type="match status" value="1"/>
</dbReference>
<dbReference type="EMBL" id="JAZGQO010000001">
    <property type="protein sequence ID" value="KAK6195973.1"/>
    <property type="molecule type" value="Genomic_DNA"/>
</dbReference>
<organism evidence="13 14">
    <name type="scientific">Patella caerulea</name>
    <name type="common">Rayed Mediterranean limpet</name>
    <dbReference type="NCBI Taxonomy" id="87958"/>
    <lineage>
        <taxon>Eukaryota</taxon>
        <taxon>Metazoa</taxon>
        <taxon>Spiralia</taxon>
        <taxon>Lophotrochozoa</taxon>
        <taxon>Mollusca</taxon>
        <taxon>Gastropoda</taxon>
        <taxon>Patellogastropoda</taxon>
        <taxon>Patelloidea</taxon>
        <taxon>Patellidae</taxon>
        <taxon>Patella</taxon>
    </lineage>
</organism>
<dbReference type="GO" id="GO:0004674">
    <property type="term" value="F:protein serine/threonine kinase activity"/>
    <property type="evidence" value="ECO:0007669"/>
    <property type="project" value="UniProtKB-KW"/>
</dbReference>
<feature type="region of interest" description="Disordered" evidence="11">
    <location>
        <begin position="160"/>
        <end position="182"/>
    </location>
</feature>
<dbReference type="Pfam" id="PF00069">
    <property type="entry name" value="Pkinase"/>
    <property type="match status" value="1"/>
</dbReference>
<evidence type="ECO:0000256" key="4">
    <source>
        <dbReference type="ARBA" id="ARBA00022679"/>
    </source>
</evidence>
<evidence type="ECO:0000256" key="3">
    <source>
        <dbReference type="ARBA" id="ARBA00022527"/>
    </source>
</evidence>
<comment type="similarity">
    <text evidence="1">Belongs to the protein kinase superfamily. TKL Ser/Thr protein kinase family. Pelle subfamily.</text>
</comment>
<evidence type="ECO:0000256" key="10">
    <source>
        <dbReference type="PROSITE-ProRule" id="PRU10141"/>
    </source>
</evidence>
<dbReference type="PANTHER" id="PTHR27001">
    <property type="entry name" value="OS01G0253100 PROTEIN"/>
    <property type="match status" value="1"/>
</dbReference>
<evidence type="ECO:0000259" key="12">
    <source>
        <dbReference type="PROSITE" id="PS50011"/>
    </source>
</evidence>
<dbReference type="PROSITE" id="PS00107">
    <property type="entry name" value="PROTEIN_KINASE_ATP"/>
    <property type="match status" value="1"/>
</dbReference>
<keyword evidence="4" id="KW-0808">Transferase</keyword>
<comment type="caution">
    <text evidence="13">The sequence shown here is derived from an EMBL/GenBank/DDBJ whole genome shotgun (WGS) entry which is preliminary data.</text>
</comment>
<gene>
    <name evidence="13" type="ORF">SNE40_001288</name>
</gene>
<dbReference type="PROSITE" id="PS50011">
    <property type="entry name" value="PROTEIN_KINASE_DOM"/>
    <property type="match status" value="1"/>
</dbReference>
<keyword evidence="3" id="KW-0723">Serine/threonine-protein kinase</keyword>
<comment type="catalytic activity">
    <reaction evidence="8">
        <text>L-threonyl-[protein] + ATP = O-phospho-L-threonyl-[protein] + ADP + H(+)</text>
        <dbReference type="Rhea" id="RHEA:46608"/>
        <dbReference type="Rhea" id="RHEA-COMP:11060"/>
        <dbReference type="Rhea" id="RHEA-COMP:11605"/>
        <dbReference type="ChEBI" id="CHEBI:15378"/>
        <dbReference type="ChEBI" id="CHEBI:30013"/>
        <dbReference type="ChEBI" id="CHEBI:30616"/>
        <dbReference type="ChEBI" id="CHEBI:61977"/>
        <dbReference type="ChEBI" id="CHEBI:456216"/>
        <dbReference type="EC" id="2.7.11.1"/>
    </reaction>
</comment>
<feature type="domain" description="Protein kinase" evidence="12">
    <location>
        <begin position="265"/>
        <end position="539"/>
    </location>
</feature>
<dbReference type="InterPro" id="IPR008271">
    <property type="entry name" value="Ser/Thr_kinase_AS"/>
</dbReference>
<dbReference type="InterPro" id="IPR000719">
    <property type="entry name" value="Prot_kinase_dom"/>
</dbReference>
<keyword evidence="5 10" id="KW-0547">Nucleotide-binding</keyword>
<comment type="catalytic activity">
    <reaction evidence="9">
        <text>L-seryl-[protein] + ATP = O-phospho-L-seryl-[protein] + ADP + H(+)</text>
        <dbReference type="Rhea" id="RHEA:17989"/>
        <dbReference type="Rhea" id="RHEA-COMP:9863"/>
        <dbReference type="Rhea" id="RHEA-COMP:11604"/>
        <dbReference type="ChEBI" id="CHEBI:15378"/>
        <dbReference type="ChEBI" id="CHEBI:29999"/>
        <dbReference type="ChEBI" id="CHEBI:30616"/>
        <dbReference type="ChEBI" id="CHEBI:83421"/>
        <dbReference type="ChEBI" id="CHEBI:456216"/>
        <dbReference type="EC" id="2.7.11.1"/>
    </reaction>
</comment>
<dbReference type="Gene3D" id="3.30.200.20">
    <property type="entry name" value="Phosphorylase Kinase, domain 1"/>
    <property type="match status" value="1"/>
</dbReference>
<feature type="binding site" evidence="10">
    <location>
        <position position="293"/>
    </location>
    <ligand>
        <name>ATP</name>
        <dbReference type="ChEBI" id="CHEBI:30616"/>
    </ligand>
</feature>
<evidence type="ECO:0000256" key="1">
    <source>
        <dbReference type="ARBA" id="ARBA00008718"/>
    </source>
</evidence>
<dbReference type="GO" id="GO:0005524">
    <property type="term" value="F:ATP binding"/>
    <property type="evidence" value="ECO:0007669"/>
    <property type="project" value="UniProtKB-UniRule"/>
</dbReference>
<dbReference type="InterPro" id="IPR011009">
    <property type="entry name" value="Kinase-like_dom_sf"/>
</dbReference>
<evidence type="ECO:0000256" key="2">
    <source>
        <dbReference type="ARBA" id="ARBA00012513"/>
    </source>
</evidence>
<evidence type="ECO:0000256" key="9">
    <source>
        <dbReference type="ARBA" id="ARBA00048679"/>
    </source>
</evidence>